<accession>A0A3E3INX9</accession>
<evidence type="ECO:0000256" key="1">
    <source>
        <dbReference type="ARBA" id="ARBA00001974"/>
    </source>
</evidence>
<dbReference type="SUPFAM" id="SSF54373">
    <property type="entry name" value="FAD-linked reductases, C-terminal domain"/>
    <property type="match status" value="1"/>
</dbReference>
<dbReference type="RefSeq" id="WP_055243616.1">
    <property type="nucleotide sequence ID" value="NZ_CZBE01000001.1"/>
</dbReference>
<evidence type="ECO:0000256" key="2">
    <source>
        <dbReference type="ARBA" id="ARBA00009321"/>
    </source>
</evidence>
<protein>
    <submittedName>
        <fullName evidence="7">UDP-galactopyranose mutase</fullName>
        <ecNumber evidence="7">5.4.99.9</ecNumber>
    </submittedName>
</protein>
<proteinExistence type="inferred from homology"/>
<reference evidence="7 8" key="1">
    <citation type="submission" date="2018-08" db="EMBL/GenBank/DDBJ databases">
        <title>A genome reference for cultivated species of the human gut microbiota.</title>
        <authorList>
            <person name="Zou Y."/>
            <person name="Xue W."/>
            <person name="Luo G."/>
        </authorList>
    </citation>
    <scope>NUCLEOTIDE SEQUENCE [LARGE SCALE GENOMIC DNA]</scope>
    <source>
        <strain evidence="7 8">TF05-12AC</strain>
    </source>
</reference>
<keyword evidence="4" id="KW-0274">FAD</keyword>
<evidence type="ECO:0000313" key="8">
    <source>
        <dbReference type="Proteomes" id="UP000260828"/>
    </source>
</evidence>
<sequence length="369" mass="43058">MMGRPYDYLIVGAGPFGSVFAYEARKRGKRCLLVEKRAHTGGNIYCSDQEGIRIHVYGAHIFHTSDQRIWDYVNQFATFNHFVNSPIANYNGECYNLPFNMNTFNKMWGTAMPQQARAIIEEQKSAIVGEPSNLEEQAIRMVGKDIYQKLVKGYTEKQWGRSCTSLPPFIIKRLPVRFTYDNNYFNDRYQGIPEGGYNRIIDALLDGCEVRLNVDFLKDRGELTALADKVVYTGMLDEYFDYAHGHLEYRSLRFEIERLDVDNYQGVAVMNFTDEKTPYTRIIEHKHFEFGKQAYTYITKEYPQEWNTGMEPYYPVNDEKNQKLVEVYKEMARSEKSVIFGGRLAEYRYYDMDKVFSSALEAVKCEFGE</sequence>
<comment type="cofactor">
    <cofactor evidence="1">
        <name>FAD</name>
        <dbReference type="ChEBI" id="CHEBI:57692"/>
    </cofactor>
</comment>
<dbReference type="InterPro" id="IPR015899">
    <property type="entry name" value="UDP-GalPyranose_mutase_C"/>
</dbReference>
<dbReference type="EC" id="5.4.99.9" evidence="7"/>
<comment type="similarity">
    <text evidence="2">Belongs to the UDP-galactopyranose/dTDP-fucopyranose mutase family.</text>
</comment>
<dbReference type="Pfam" id="PF03275">
    <property type="entry name" value="GLF"/>
    <property type="match status" value="1"/>
</dbReference>
<keyword evidence="3" id="KW-0285">Flavoprotein</keyword>
<dbReference type="SUPFAM" id="SSF51971">
    <property type="entry name" value="Nucleotide-binding domain"/>
    <property type="match status" value="1"/>
</dbReference>
<dbReference type="PANTHER" id="PTHR21197">
    <property type="entry name" value="UDP-GALACTOPYRANOSE MUTASE"/>
    <property type="match status" value="1"/>
</dbReference>
<dbReference type="NCBIfam" id="TIGR00031">
    <property type="entry name" value="UDP-GALP_mutase"/>
    <property type="match status" value="1"/>
</dbReference>
<evidence type="ECO:0000256" key="3">
    <source>
        <dbReference type="ARBA" id="ARBA00022630"/>
    </source>
</evidence>
<comment type="caution">
    <text evidence="7">The sequence shown here is derived from an EMBL/GenBank/DDBJ whole genome shotgun (WGS) entry which is preliminary data.</text>
</comment>
<evidence type="ECO:0000256" key="4">
    <source>
        <dbReference type="ARBA" id="ARBA00022827"/>
    </source>
</evidence>
<keyword evidence="5 7" id="KW-0413">Isomerase</keyword>
<organism evidence="7 8">
    <name type="scientific">Anaerotruncus colihominis</name>
    <dbReference type="NCBI Taxonomy" id="169435"/>
    <lineage>
        <taxon>Bacteria</taxon>
        <taxon>Bacillati</taxon>
        <taxon>Bacillota</taxon>
        <taxon>Clostridia</taxon>
        <taxon>Eubacteriales</taxon>
        <taxon>Oscillospiraceae</taxon>
        <taxon>Anaerotruncus</taxon>
    </lineage>
</organism>
<evidence type="ECO:0000313" key="7">
    <source>
        <dbReference type="EMBL" id="RGE68787.1"/>
    </source>
</evidence>
<dbReference type="PANTHER" id="PTHR21197:SF0">
    <property type="entry name" value="UDP-GALACTOPYRANOSE MUTASE"/>
    <property type="match status" value="1"/>
</dbReference>
<dbReference type="Proteomes" id="UP000260828">
    <property type="component" value="Unassembled WGS sequence"/>
</dbReference>
<name>A0A3E3INX9_9FIRM</name>
<dbReference type="OrthoDB" id="9769600at2"/>
<dbReference type="AlphaFoldDB" id="A0A3E3INX9"/>
<dbReference type="GO" id="GO:0050660">
    <property type="term" value="F:flavin adenine dinucleotide binding"/>
    <property type="evidence" value="ECO:0007669"/>
    <property type="project" value="TreeGrafter"/>
</dbReference>
<feature type="domain" description="UDP-galactopyranose mutase C-terminal" evidence="6">
    <location>
        <begin position="149"/>
        <end position="349"/>
    </location>
</feature>
<dbReference type="EMBL" id="QVME01000002">
    <property type="protein sequence ID" value="RGE68787.1"/>
    <property type="molecule type" value="Genomic_DNA"/>
</dbReference>
<gene>
    <name evidence="7" type="primary">glf</name>
    <name evidence="7" type="ORF">DXC40_05695</name>
</gene>
<dbReference type="Pfam" id="PF13450">
    <property type="entry name" value="NAD_binding_8"/>
    <property type="match status" value="1"/>
</dbReference>
<dbReference type="Gene3D" id="3.40.50.720">
    <property type="entry name" value="NAD(P)-binding Rossmann-like Domain"/>
    <property type="match status" value="3"/>
</dbReference>
<dbReference type="GO" id="GO:0005829">
    <property type="term" value="C:cytosol"/>
    <property type="evidence" value="ECO:0007669"/>
    <property type="project" value="TreeGrafter"/>
</dbReference>
<evidence type="ECO:0000256" key="5">
    <source>
        <dbReference type="ARBA" id="ARBA00023235"/>
    </source>
</evidence>
<dbReference type="GO" id="GO:0008767">
    <property type="term" value="F:UDP-galactopyranose mutase activity"/>
    <property type="evidence" value="ECO:0007669"/>
    <property type="project" value="UniProtKB-EC"/>
</dbReference>
<evidence type="ECO:0000259" key="6">
    <source>
        <dbReference type="Pfam" id="PF03275"/>
    </source>
</evidence>
<dbReference type="InterPro" id="IPR004379">
    <property type="entry name" value="UDP-GALP_mutase"/>
</dbReference>